<evidence type="ECO:0000313" key="1">
    <source>
        <dbReference type="EMBL" id="MCT8329996.1"/>
    </source>
</evidence>
<reference evidence="2" key="1">
    <citation type="submission" date="2023-07" db="EMBL/GenBank/DDBJ databases">
        <title>Defluviimonas sediminis sp. nov., isolated from mangrove sediment.</title>
        <authorList>
            <person name="Liu L."/>
            <person name="Li J."/>
            <person name="Huang Y."/>
            <person name="Pan J."/>
            <person name="Li M."/>
        </authorList>
    </citation>
    <scope>NUCLEOTIDE SEQUENCE [LARGE SCALE GENOMIC DNA]</scope>
    <source>
        <strain evidence="2">FT324</strain>
    </source>
</reference>
<sequence>MAIDQIELVRRLLGTATQLFLDDADPLSVHCLASSAIEHAEHIAETYSDRSFKSHVMGTFPDMTKIDFKRLRNRHWKVIKHSHDLSGKPFEVTKELDDFDDAANDAVLFAGWYDFMKCGQPIPIAAQVFQLWFFRMYPKSLNQSKEFEYQYFSQLDSLERHEQKRRLRAAIKKESFSDELLNHPMTDSRPLILPLF</sequence>
<proteinExistence type="predicted"/>
<evidence type="ECO:0000313" key="2">
    <source>
        <dbReference type="Proteomes" id="UP001205601"/>
    </source>
</evidence>
<name>A0ABT2NM61_9RHOB</name>
<keyword evidence="2" id="KW-1185">Reference proteome</keyword>
<dbReference type="Proteomes" id="UP001205601">
    <property type="component" value="Unassembled WGS sequence"/>
</dbReference>
<organism evidence="1 2">
    <name type="scientific">Albidovulum sediminis</name>
    <dbReference type="NCBI Taxonomy" id="3066345"/>
    <lineage>
        <taxon>Bacteria</taxon>
        <taxon>Pseudomonadati</taxon>
        <taxon>Pseudomonadota</taxon>
        <taxon>Alphaproteobacteria</taxon>
        <taxon>Rhodobacterales</taxon>
        <taxon>Paracoccaceae</taxon>
        <taxon>Albidovulum</taxon>
    </lineage>
</organism>
<protein>
    <submittedName>
        <fullName evidence="1">Uncharacterized protein</fullName>
    </submittedName>
</protein>
<accession>A0ABT2NM61</accession>
<dbReference type="EMBL" id="JAOCQF010000001">
    <property type="protein sequence ID" value="MCT8329996.1"/>
    <property type="molecule type" value="Genomic_DNA"/>
</dbReference>
<dbReference type="RefSeq" id="WP_261495613.1">
    <property type="nucleotide sequence ID" value="NZ_JAOCQF010000001.1"/>
</dbReference>
<comment type="caution">
    <text evidence="1">The sequence shown here is derived from an EMBL/GenBank/DDBJ whole genome shotgun (WGS) entry which is preliminary data.</text>
</comment>
<gene>
    <name evidence="1" type="ORF">N5I32_10755</name>
</gene>